<evidence type="ECO:0000313" key="2">
    <source>
        <dbReference type="Proteomes" id="UP001500729"/>
    </source>
</evidence>
<reference evidence="1 2" key="1">
    <citation type="journal article" date="2019" name="Int. J. Syst. Evol. Microbiol.">
        <title>The Global Catalogue of Microorganisms (GCM) 10K type strain sequencing project: providing services to taxonomists for standard genome sequencing and annotation.</title>
        <authorList>
            <consortium name="The Broad Institute Genomics Platform"/>
            <consortium name="The Broad Institute Genome Sequencing Center for Infectious Disease"/>
            <person name="Wu L."/>
            <person name="Ma J."/>
        </authorList>
    </citation>
    <scope>NUCLEOTIDE SEQUENCE [LARGE SCALE GENOMIC DNA]</scope>
    <source>
        <strain evidence="1 2">JCM 10303</strain>
    </source>
</reference>
<protein>
    <submittedName>
        <fullName evidence="1">Uncharacterized protein</fullName>
    </submittedName>
</protein>
<dbReference type="EMBL" id="BAAAGS010000059">
    <property type="protein sequence ID" value="GAA0553090.1"/>
    <property type="molecule type" value="Genomic_DNA"/>
</dbReference>
<organism evidence="1 2">
    <name type="scientific">Saccharopolyspora erythraea</name>
    <name type="common">Streptomyces erythraeus</name>
    <dbReference type="NCBI Taxonomy" id="1836"/>
    <lineage>
        <taxon>Bacteria</taxon>
        <taxon>Bacillati</taxon>
        <taxon>Actinomycetota</taxon>
        <taxon>Actinomycetes</taxon>
        <taxon>Pseudonocardiales</taxon>
        <taxon>Pseudonocardiaceae</taxon>
        <taxon>Saccharopolyspora</taxon>
    </lineage>
</organism>
<evidence type="ECO:0000313" key="1">
    <source>
        <dbReference type="EMBL" id="GAA0553090.1"/>
    </source>
</evidence>
<sequence length="670" mass="75268">MPGSGPQTLKDYLLAEGVPESVLVKRGPRRLDPAIEAQVRRWVIGLKGDINPLLSKFYTIKDANKQSGGLASQEQVQSWWKEASQQRAAVGEPDWLGWRPERHGPQNLRDYLLSEGVPERALAKDGRDRLEPDLEAHVHQWALGLAREGYSTHDIAKLSGGLMSQTTVHRLSQRVPLRRPAVEVPAGATEWRRAESGGPRTWKDYMLGEGVPEDAFTMDRRGYLVVPEIRESLRLWVIGLGREVDESRRGRRYGSNTAAAMSGLGIRPATVRNWWQESSRQRQEAGVPAEVLPEWWWPEHPGDTVREHLVRQGVREDSLAVNGNGVLPKPIREQVWRWVTALGQQVDEATGRRRYSADKVAEMTGLLVGSTVRSWWRKVSQEQPMGVVEHQLKPDPEMEKAFPWRDGADPAGRVYAPFADENGAVHPTVRANADHVRAEGFAHSLKWLKDIARDPDDPRLPVAMANDMERLWSLLEQDVAAEVRRTIKGEDPPFARIKPALLEARHLRDHEKILEGQWGLFLTTRPAETPADQRMSLSNGRILGLYLGAVLENEEEVESFSQTYTRFPDFAMDVPNKNGPLFTMAGEAVTNYTAFANTATRPNTAEPQLDHSVINAEFVAFAVRMPTNKGRWRWQGIVALVALDNAFDPIANPHGMIIANYGDTYLPLLA</sequence>
<accession>A0ABN1DV63</accession>
<proteinExistence type="predicted"/>
<name>A0ABN1DV63_SACER</name>
<keyword evidence="2" id="KW-1185">Reference proteome</keyword>
<gene>
    <name evidence="1" type="ORF">GCM10009533_59010</name>
</gene>
<dbReference type="Proteomes" id="UP001500729">
    <property type="component" value="Unassembled WGS sequence"/>
</dbReference>
<comment type="caution">
    <text evidence="1">The sequence shown here is derived from an EMBL/GenBank/DDBJ whole genome shotgun (WGS) entry which is preliminary data.</text>
</comment>